<reference evidence="2 3" key="1">
    <citation type="journal article" date="2018" name="ISME J.">
        <title>Endosymbiont genomes yield clues of tubeworm success.</title>
        <authorList>
            <person name="Li Y."/>
            <person name="Liles M.R."/>
            <person name="Halanych K.M."/>
        </authorList>
    </citation>
    <scope>NUCLEOTIDE SEQUENCE [LARGE SCALE GENOMIC DNA]</scope>
    <source>
        <strain evidence="2">A1422</strain>
    </source>
</reference>
<feature type="signal peptide" evidence="1">
    <location>
        <begin position="1"/>
        <end position="18"/>
    </location>
</feature>
<name>A0A370DSZ4_9GAMM</name>
<comment type="caution">
    <text evidence="2">The sequence shown here is derived from an EMBL/GenBank/DDBJ whole genome shotgun (WGS) entry which is preliminary data.</text>
</comment>
<keyword evidence="1" id="KW-0732">Signal</keyword>
<dbReference type="EMBL" id="QFXD01000251">
    <property type="protein sequence ID" value="RDH88355.1"/>
    <property type="molecule type" value="Genomic_DNA"/>
</dbReference>
<accession>A0A370DSZ4</accession>
<organism evidence="2 3">
    <name type="scientific">endosymbiont of Lamellibrachia luymesi</name>
    <dbReference type="NCBI Taxonomy" id="2200907"/>
    <lineage>
        <taxon>Bacteria</taxon>
        <taxon>Pseudomonadati</taxon>
        <taxon>Pseudomonadota</taxon>
        <taxon>Gammaproteobacteria</taxon>
        <taxon>sulfur-oxidizing symbionts</taxon>
    </lineage>
</organism>
<feature type="chain" id="PRO_5016835087" description="DUF302 domain-containing protein" evidence="1">
    <location>
        <begin position="19"/>
        <end position="153"/>
    </location>
</feature>
<sequence>MRFLLFALMLSVAGMVFAGGAAPDPVVIYKADEAYEDVIDNIKMAVEERGMLVSGILHVSDMLNRTGPDLGYKQVFKKAESVEFCSAVISHKMTQVSPVNLVVCPFTIAVYIKVDEPEQVYVAYRSQSLAGQADKVTAEILELLDGIVKDSIE</sequence>
<dbReference type="Proteomes" id="UP000255508">
    <property type="component" value="Unassembled WGS sequence"/>
</dbReference>
<gene>
    <name evidence="2" type="ORF">DIZ79_14665</name>
</gene>
<dbReference type="InterPro" id="IPR035923">
    <property type="entry name" value="TT1751-like_sf"/>
</dbReference>
<evidence type="ECO:0000313" key="2">
    <source>
        <dbReference type="EMBL" id="RDH88355.1"/>
    </source>
</evidence>
<dbReference type="SUPFAM" id="SSF103247">
    <property type="entry name" value="TT1751-like"/>
    <property type="match status" value="1"/>
</dbReference>
<evidence type="ECO:0000256" key="1">
    <source>
        <dbReference type="SAM" id="SignalP"/>
    </source>
</evidence>
<protein>
    <recommendedName>
        <fullName evidence="4">DUF302 domain-containing protein</fullName>
    </recommendedName>
</protein>
<dbReference type="AlphaFoldDB" id="A0A370DSZ4"/>
<dbReference type="Gene3D" id="3.30.310.70">
    <property type="entry name" value="TT1751-like domain"/>
    <property type="match status" value="1"/>
</dbReference>
<proteinExistence type="predicted"/>
<evidence type="ECO:0000313" key="3">
    <source>
        <dbReference type="Proteomes" id="UP000255508"/>
    </source>
</evidence>
<evidence type="ECO:0008006" key="4">
    <source>
        <dbReference type="Google" id="ProtNLM"/>
    </source>
</evidence>